<comment type="caution">
    <text evidence="1">The sequence shown here is derived from an EMBL/GenBank/DDBJ whole genome shotgun (WGS) entry which is preliminary data.</text>
</comment>
<reference evidence="1 2" key="1">
    <citation type="submission" date="2016-03" db="EMBL/GenBank/DDBJ databases">
        <title>Draft genome sequence of Paenibacillus antarcticus CECT 5836.</title>
        <authorList>
            <person name="Shin S.-K."/>
            <person name="Yi H."/>
        </authorList>
    </citation>
    <scope>NUCLEOTIDE SEQUENCE [LARGE SCALE GENOMIC DNA]</scope>
    <source>
        <strain evidence="1 2">CECT 5836</strain>
    </source>
</reference>
<evidence type="ECO:0000313" key="2">
    <source>
        <dbReference type="Proteomes" id="UP000077355"/>
    </source>
</evidence>
<accession>A0A168KAL6</accession>
<dbReference type="Proteomes" id="UP000077355">
    <property type="component" value="Unassembled WGS sequence"/>
</dbReference>
<gene>
    <name evidence="1" type="ORF">PBAT_20535</name>
</gene>
<protein>
    <submittedName>
        <fullName evidence="1">Uncharacterized protein</fullName>
    </submittedName>
</protein>
<dbReference type="RefSeq" id="WP_068652428.1">
    <property type="nucleotide sequence ID" value="NZ_CP043611.1"/>
</dbReference>
<organism evidence="1 2">
    <name type="scientific">Paenibacillus antarcticus</name>
    <dbReference type="NCBI Taxonomy" id="253703"/>
    <lineage>
        <taxon>Bacteria</taxon>
        <taxon>Bacillati</taxon>
        <taxon>Bacillota</taxon>
        <taxon>Bacilli</taxon>
        <taxon>Bacillales</taxon>
        <taxon>Paenibacillaceae</taxon>
        <taxon>Paenibacillus</taxon>
    </lineage>
</organism>
<keyword evidence="2" id="KW-1185">Reference proteome</keyword>
<evidence type="ECO:0000313" key="1">
    <source>
        <dbReference type="EMBL" id="OAB41775.1"/>
    </source>
</evidence>
<dbReference type="AlphaFoldDB" id="A0A168KAL6"/>
<name>A0A168KAL6_9BACL</name>
<proteinExistence type="predicted"/>
<sequence length="101" mass="11213">MFQATAILTPESTAIVKVMDYNPGKVVQKDVTTAKGVVKKSIKKEGSILFMASMDVSFKRNDYDIQIGGGKVITAKFISNTMKWDRHGSRQVIFAKTSPER</sequence>
<dbReference type="EMBL" id="LVJI01000044">
    <property type="protein sequence ID" value="OAB41775.1"/>
    <property type="molecule type" value="Genomic_DNA"/>
</dbReference>